<evidence type="ECO:0000313" key="2">
    <source>
        <dbReference type="EMBL" id="KRY99744.1"/>
    </source>
</evidence>
<evidence type="ECO:0000256" key="1">
    <source>
        <dbReference type="SAM" id="Phobius"/>
    </source>
</evidence>
<gene>
    <name evidence="2" type="ORF">T11_627</name>
</gene>
<keyword evidence="1" id="KW-0472">Membrane</keyword>
<name>A0A0V1GNC9_9BILA</name>
<evidence type="ECO:0000313" key="3">
    <source>
        <dbReference type="Proteomes" id="UP000055024"/>
    </source>
</evidence>
<dbReference type="EMBL" id="JYDP01000710">
    <property type="protein sequence ID" value="KRY99744.1"/>
    <property type="molecule type" value="Genomic_DNA"/>
</dbReference>
<keyword evidence="3" id="KW-1185">Reference proteome</keyword>
<keyword evidence="1" id="KW-1133">Transmembrane helix</keyword>
<dbReference type="AlphaFoldDB" id="A0A0V1GNC9"/>
<dbReference type="Proteomes" id="UP000055024">
    <property type="component" value="Unassembled WGS sequence"/>
</dbReference>
<keyword evidence="1" id="KW-0812">Transmembrane</keyword>
<reference evidence="2 3" key="1">
    <citation type="submission" date="2015-01" db="EMBL/GenBank/DDBJ databases">
        <title>Evolution of Trichinella species and genotypes.</title>
        <authorList>
            <person name="Korhonen P.K."/>
            <person name="Edoardo P."/>
            <person name="Giuseppe L.R."/>
            <person name="Gasser R.B."/>
        </authorList>
    </citation>
    <scope>NUCLEOTIDE SEQUENCE [LARGE SCALE GENOMIC DNA]</scope>
    <source>
        <strain evidence="2">ISS1029</strain>
    </source>
</reference>
<proteinExistence type="predicted"/>
<organism evidence="2 3">
    <name type="scientific">Trichinella zimbabwensis</name>
    <dbReference type="NCBI Taxonomy" id="268475"/>
    <lineage>
        <taxon>Eukaryota</taxon>
        <taxon>Metazoa</taxon>
        <taxon>Ecdysozoa</taxon>
        <taxon>Nematoda</taxon>
        <taxon>Enoplea</taxon>
        <taxon>Dorylaimia</taxon>
        <taxon>Trichinellida</taxon>
        <taxon>Trichinellidae</taxon>
        <taxon>Trichinella</taxon>
    </lineage>
</organism>
<sequence>MNSFSIWSFELQFTLSLSNSRCGYIFLQIFVSIGIDSWALILLVYYLCTTNGWLHLNIIVASSAPLYYNFTYNESIFYPVFDDVLELESTVTCNSKKILKWRNYKVVFVK</sequence>
<accession>A0A0V1GNC9</accession>
<feature type="non-terminal residue" evidence="2">
    <location>
        <position position="110"/>
    </location>
</feature>
<feature type="transmembrane region" description="Helical" evidence="1">
    <location>
        <begin position="25"/>
        <end position="48"/>
    </location>
</feature>
<protein>
    <submittedName>
        <fullName evidence="2">Uncharacterized protein</fullName>
    </submittedName>
</protein>
<comment type="caution">
    <text evidence="2">The sequence shown here is derived from an EMBL/GenBank/DDBJ whole genome shotgun (WGS) entry which is preliminary data.</text>
</comment>